<dbReference type="EMBL" id="MF417904">
    <property type="protein sequence ID" value="ASN70324.1"/>
    <property type="molecule type" value="Genomic_DNA"/>
</dbReference>
<organism evidence="1">
    <name type="scientific">uncultured Caudovirales phage</name>
    <dbReference type="NCBI Taxonomy" id="2100421"/>
    <lineage>
        <taxon>Viruses</taxon>
        <taxon>Duplodnaviria</taxon>
        <taxon>Heunggongvirae</taxon>
        <taxon>Uroviricota</taxon>
        <taxon>Caudoviricetes</taxon>
        <taxon>Peduoviridae</taxon>
        <taxon>Maltschvirus</taxon>
        <taxon>Maltschvirus maltsch</taxon>
    </lineage>
</organism>
<accession>A0A2H4J500</accession>
<feature type="non-terminal residue" evidence="1">
    <location>
        <position position="139"/>
    </location>
</feature>
<sequence length="139" mass="16440">MCRFKSGIILKSKVVVAPGANDSHSDLLESLKIEDTRWNAERVFVRAELVPENDEWWVSPKDQPEKWEFIVDQDIVPDWFDKTEHEKVFREYVCEWWNKHVLVDQKLEELSSGFYRLKRCEVKKLCNDVLVLLDSSQVG</sequence>
<proteinExistence type="predicted"/>
<protein>
    <submittedName>
        <fullName evidence="1">Uncharacterized protein</fullName>
    </submittedName>
</protein>
<name>A0A2H4J500_9CAUD</name>
<evidence type="ECO:0000313" key="1">
    <source>
        <dbReference type="EMBL" id="ASN70324.1"/>
    </source>
</evidence>
<reference evidence="1" key="1">
    <citation type="submission" date="2017-06" db="EMBL/GenBank/DDBJ databases">
        <title>Novel phages from South African skin metaviromes.</title>
        <authorList>
            <person name="van Zyl L.J."/>
            <person name="Abrahams Y."/>
            <person name="Stander E.A."/>
            <person name="Kirby B.M."/>
            <person name="Clavaud C."/>
            <person name="Farcet C."/>
            <person name="Breton L."/>
            <person name="Trindade M.I."/>
        </authorList>
    </citation>
    <scope>NUCLEOTIDE SEQUENCE</scope>
</reference>
<gene>
    <name evidence="1" type="ORF">10S9_70</name>
</gene>